<dbReference type="PANTHER" id="PTHR35901">
    <property type="entry name" value="RIBONUCLEASE VAPC3"/>
    <property type="match status" value="1"/>
</dbReference>
<feature type="binding site" evidence="6">
    <location>
        <position position="120"/>
    </location>
    <ligand>
        <name>Mg(2+)</name>
        <dbReference type="ChEBI" id="CHEBI:18420"/>
    </ligand>
</feature>
<keyword evidence="6" id="KW-0800">Toxin</keyword>
<keyword evidence="5 6" id="KW-0460">Magnesium</keyword>
<dbReference type="GO" id="GO:0016787">
    <property type="term" value="F:hydrolase activity"/>
    <property type="evidence" value="ECO:0007669"/>
    <property type="project" value="UniProtKB-KW"/>
</dbReference>
<dbReference type="InterPro" id="IPR044153">
    <property type="entry name" value="PIN_Pae0151-like"/>
</dbReference>
<dbReference type="Proteomes" id="UP000433071">
    <property type="component" value="Unassembled WGS sequence"/>
</dbReference>
<dbReference type="Gene3D" id="3.40.50.1010">
    <property type="entry name" value="5'-nuclease"/>
    <property type="match status" value="1"/>
</dbReference>
<dbReference type="GO" id="GO:0000287">
    <property type="term" value="F:magnesium ion binding"/>
    <property type="evidence" value="ECO:0007669"/>
    <property type="project" value="UniProtKB-UniRule"/>
</dbReference>
<dbReference type="Pfam" id="PF01850">
    <property type="entry name" value="PIN"/>
    <property type="match status" value="1"/>
</dbReference>
<dbReference type="SUPFAM" id="SSF88723">
    <property type="entry name" value="PIN domain-like"/>
    <property type="match status" value="1"/>
</dbReference>
<evidence type="ECO:0000256" key="5">
    <source>
        <dbReference type="ARBA" id="ARBA00022842"/>
    </source>
</evidence>
<evidence type="ECO:0000313" key="8">
    <source>
        <dbReference type="EMBL" id="MTH67804.1"/>
    </source>
</evidence>
<keyword evidence="2 6" id="KW-0540">Nuclease</keyword>
<gene>
    <name evidence="6" type="primary">vapC</name>
    <name evidence="8" type="ORF">GJ743_05390</name>
</gene>
<dbReference type="InterPro" id="IPR029060">
    <property type="entry name" value="PIN-like_dom_sf"/>
</dbReference>
<comment type="function">
    <text evidence="6">Toxic component of a toxin-antitoxin (TA) system. An RNase.</text>
</comment>
<dbReference type="GO" id="GO:0090729">
    <property type="term" value="F:toxin activity"/>
    <property type="evidence" value="ECO:0007669"/>
    <property type="project" value="UniProtKB-KW"/>
</dbReference>
<evidence type="ECO:0000313" key="9">
    <source>
        <dbReference type="Proteomes" id="UP000433071"/>
    </source>
</evidence>
<dbReference type="InterPro" id="IPR002716">
    <property type="entry name" value="PIN_dom"/>
</dbReference>
<protein>
    <recommendedName>
        <fullName evidence="6">Ribonuclease VapC</fullName>
        <shortName evidence="6">RNase VapC</shortName>
        <ecNumber evidence="6">3.1.-.-</ecNumber>
    </recommendedName>
    <alternativeName>
        <fullName evidence="6">Toxin VapC</fullName>
    </alternativeName>
</protein>
<comment type="similarity">
    <text evidence="6">Belongs to the PINc/VapC protein family.</text>
</comment>
<dbReference type="AlphaFoldDB" id="A0A6I3M384"/>
<keyword evidence="3 6" id="KW-0479">Metal-binding</keyword>
<feature type="domain" description="PIN" evidence="7">
    <location>
        <begin position="31"/>
        <end position="145"/>
    </location>
</feature>
<keyword evidence="1 6" id="KW-1277">Toxin-antitoxin system</keyword>
<evidence type="ECO:0000256" key="4">
    <source>
        <dbReference type="ARBA" id="ARBA00022801"/>
    </source>
</evidence>
<evidence type="ECO:0000256" key="6">
    <source>
        <dbReference type="HAMAP-Rule" id="MF_00265"/>
    </source>
</evidence>
<organism evidence="8 9">
    <name type="scientific">Agromyces bracchium</name>
    <dbReference type="NCBI Taxonomy" id="88376"/>
    <lineage>
        <taxon>Bacteria</taxon>
        <taxon>Bacillati</taxon>
        <taxon>Actinomycetota</taxon>
        <taxon>Actinomycetes</taxon>
        <taxon>Micrococcales</taxon>
        <taxon>Microbacteriaceae</taxon>
        <taxon>Agromyces</taxon>
    </lineage>
</organism>
<keyword evidence="4 6" id="KW-0378">Hydrolase</keyword>
<evidence type="ECO:0000256" key="3">
    <source>
        <dbReference type="ARBA" id="ARBA00022723"/>
    </source>
</evidence>
<comment type="cofactor">
    <cofactor evidence="6">
        <name>Mg(2+)</name>
        <dbReference type="ChEBI" id="CHEBI:18420"/>
    </cofactor>
</comment>
<dbReference type="InterPro" id="IPR022907">
    <property type="entry name" value="VapC_family"/>
</dbReference>
<accession>A0A6I3M384</accession>
<evidence type="ECO:0000256" key="2">
    <source>
        <dbReference type="ARBA" id="ARBA00022722"/>
    </source>
</evidence>
<feature type="binding site" evidence="6">
    <location>
        <position position="33"/>
    </location>
    <ligand>
        <name>Mg(2+)</name>
        <dbReference type="ChEBI" id="CHEBI:18420"/>
    </ligand>
</feature>
<sequence length="155" mass="16806">MPTDTEPGPPRPPRPREVHRAVGAVTVQQLVLDASSVVGLLLDPDAEEHAIAPRGNLHAPSVLPYEVSNVLRRLQGAGKLAERDAERAFADYAALDIELWPWPTLGERVWRLRGNLSSYDAAYVALAERIDATLVTRDARLARAPGTTCAITVVA</sequence>
<keyword evidence="9" id="KW-1185">Reference proteome</keyword>
<dbReference type="EC" id="3.1.-.-" evidence="6"/>
<dbReference type="HAMAP" id="MF_00265">
    <property type="entry name" value="VapC_Nob1"/>
    <property type="match status" value="1"/>
</dbReference>
<proteinExistence type="inferred from homology"/>
<dbReference type="GO" id="GO:0004540">
    <property type="term" value="F:RNA nuclease activity"/>
    <property type="evidence" value="ECO:0007669"/>
    <property type="project" value="InterPro"/>
</dbReference>
<dbReference type="CDD" id="cd09873">
    <property type="entry name" value="PIN_Pae0151-like"/>
    <property type="match status" value="1"/>
</dbReference>
<dbReference type="EMBL" id="WMLB01000016">
    <property type="protein sequence ID" value="MTH67804.1"/>
    <property type="molecule type" value="Genomic_DNA"/>
</dbReference>
<reference evidence="8 9" key="1">
    <citation type="submission" date="2019-11" db="EMBL/GenBank/DDBJ databases">
        <title>Agromyces kandeliae sp. nov., isolated from mangrove soil.</title>
        <authorList>
            <person name="Wang R."/>
        </authorList>
    </citation>
    <scope>NUCLEOTIDE SEQUENCE [LARGE SCALE GENOMIC DNA]</scope>
    <source>
        <strain evidence="8 9">JCM 11433</strain>
    </source>
</reference>
<dbReference type="InterPro" id="IPR051619">
    <property type="entry name" value="TypeII_TA_RNase_PINc/VapC"/>
</dbReference>
<dbReference type="PANTHER" id="PTHR35901:SF1">
    <property type="entry name" value="EXONUCLEASE VAPC9"/>
    <property type="match status" value="1"/>
</dbReference>
<dbReference type="OrthoDB" id="4377304at2"/>
<evidence type="ECO:0000259" key="7">
    <source>
        <dbReference type="Pfam" id="PF01850"/>
    </source>
</evidence>
<name>A0A6I3M384_9MICO</name>
<comment type="caution">
    <text evidence="8">The sequence shown here is derived from an EMBL/GenBank/DDBJ whole genome shotgun (WGS) entry which is preliminary data.</text>
</comment>
<evidence type="ECO:0000256" key="1">
    <source>
        <dbReference type="ARBA" id="ARBA00022649"/>
    </source>
</evidence>